<feature type="signal peptide" evidence="8">
    <location>
        <begin position="1"/>
        <end position="15"/>
    </location>
</feature>
<gene>
    <name evidence="10" type="ORF">SOO65_10670</name>
</gene>
<dbReference type="PANTHER" id="PTHR31616:SF9">
    <property type="entry name" value="GLUCOAMYLASE, INTRACELLULAR SPORULATION-SPECIFIC"/>
    <property type="match status" value="1"/>
</dbReference>
<dbReference type="InterPro" id="IPR008928">
    <property type="entry name" value="6-hairpin_glycosidase_sf"/>
</dbReference>
<keyword evidence="6" id="KW-0326">Glycosidase</keyword>
<dbReference type="SUPFAM" id="SSF48208">
    <property type="entry name" value="Six-hairpin glycosidases"/>
    <property type="match status" value="1"/>
</dbReference>
<evidence type="ECO:0000256" key="8">
    <source>
        <dbReference type="SAM" id="SignalP"/>
    </source>
</evidence>
<dbReference type="Gene3D" id="1.50.10.10">
    <property type="match status" value="1"/>
</dbReference>
<dbReference type="EC" id="3.2.1.3" evidence="3"/>
<sequence>MKWILLFLLPTLAFAQPSKEQQFRFSLNTVIKNSTMPDVRPGMVVASPSRENPDYYYDWVRDTALTYRAMVDYYELTKNPQIKKMIFTWIDSETYRQNQPTFTGLGEPKYFIDGSGYTGGWGRPQNDGPALRAVAMIKFARLMLQENNQDYVLKKLYHGVIPADSPIKKDLEYTAHHWREPSFELWEEEMGLHFYTLLAQHTALQEGAKLAQELGDAGAADFYNEQARQIGQMLLSQFTDANIGIKATIRRVNGGLGYKTSNIDVAPLLALNHNAPYQKLFSLKSPHVVKYVNTLVSVNRQIYKVNHDYPNLGVAIGRYPEDKYDGYVTTKEGNPWFLSTLALGEFYCQVRNEAKNSKLNDLIEKQFARALFHSDRKGAMSEQINRYDGHMQGAYELTWSHNAFMTAMMRCGLVKRK</sequence>
<evidence type="ECO:0000256" key="6">
    <source>
        <dbReference type="ARBA" id="ARBA00023295"/>
    </source>
</evidence>
<reference evidence="10 11" key="1">
    <citation type="submission" date="2023-11" db="EMBL/GenBank/DDBJ databases">
        <title>Peredibacter starrii A3.12.</title>
        <authorList>
            <person name="Mitchell R.J."/>
        </authorList>
    </citation>
    <scope>NUCLEOTIDE SEQUENCE [LARGE SCALE GENOMIC DNA]</scope>
    <source>
        <strain evidence="10 11">A3.12</strain>
    </source>
</reference>
<dbReference type="InterPro" id="IPR000165">
    <property type="entry name" value="Glucoamylase"/>
</dbReference>
<evidence type="ECO:0000313" key="10">
    <source>
        <dbReference type="EMBL" id="WPU63147.1"/>
    </source>
</evidence>
<dbReference type="PRINTS" id="PR00736">
    <property type="entry name" value="GLHYDRLASE15"/>
</dbReference>
<protein>
    <recommendedName>
        <fullName evidence="3">glucan 1,4-alpha-glucosidase</fullName>
        <ecNumber evidence="3">3.2.1.3</ecNumber>
    </recommendedName>
</protein>
<feature type="chain" id="PRO_5043646209" description="glucan 1,4-alpha-glucosidase" evidence="8">
    <location>
        <begin position="16"/>
        <end position="417"/>
    </location>
</feature>
<dbReference type="GO" id="GO:0000272">
    <property type="term" value="P:polysaccharide catabolic process"/>
    <property type="evidence" value="ECO:0007669"/>
    <property type="project" value="UniProtKB-KW"/>
</dbReference>
<dbReference type="Proteomes" id="UP001324634">
    <property type="component" value="Chromosome"/>
</dbReference>
<dbReference type="PANTHER" id="PTHR31616">
    <property type="entry name" value="TREHALASE"/>
    <property type="match status" value="1"/>
</dbReference>
<evidence type="ECO:0000256" key="5">
    <source>
        <dbReference type="ARBA" id="ARBA00023277"/>
    </source>
</evidence>
<evidence type="ECO:0000256" key="1">
    <source>
        <dbReference type="ARBA" id="ARBA00001863"/>
    </source>
</evidence>
<dbReference type="Pfam" id="PF00723">
    <property type="entry name" value="Glyco_hydro_15"/>
    <property type="match status" value="1"/>
</dbReference>
<organism evidence="10 11">
    <name type="scientific">Peredibacter starrii</name>
    <dbReference type="NCBI Taxonomy" id="28202"/>
    <lineage>
        <taxon>Bacteria</taxon>
        <taxon>Pseudomonadati</taxon>
        <taxon>Bdellovibrionota</taxon>
        <taxon>Bacteriovoracia</taxon>
        <taxon>Bacteriovoracales</taxon>
        <taxon>Bacteriovoracaceae</taxon>
        <taxon>Peredibacter</taxon>
    </lineage>
</organism>
<name>A0AAX4HIT4_9BACT</name>
<dbReference type="InterPro" id="IPR011613">
    <property type="entry name" value="GH15-like"/>
</dbReference>
<keyword evidence="5" id="KW-0119">Carbohydrate metabolism</keyword>
<dbReference type="InterPro" id="IPR012341">
    <property type="entry name" value="6hp_glycosidase-like_sf"/>
</dbReference>
<keyword evidence="11" id="KW-1185">Reference proteome</keyword>
<dbReference type="RefSeq" id="WP_321389331.1">
    <property type="nucleotide sequence ID" value="NZ_CP139487.1"/>
</dbReference>
<evidence type="ECO:0000256" key="4">
    <source>
        <dbReference type="ARBA" id="ARBA00022801"/>
    </source>
</evidence>
<keyword evidence="7" id="KW-0624">Polysaccharide degradation</keyword>
<proteinExistence type="inferred from homology"/>
<keyword evidence="4 10" id="KW-0378">Hydrolase</keyword>
<comment type="catalytic activity">
    <reaction evidence="1">
        <text>Hydrolysis of terminal (1-&gt;4)-linked alpha-D-glucose residues successively from non-reducing ends of the chains with release of beta-D-glucose.</text>
        <dbReference type="EC" id="3.2.1.3"/>
    </reaction>
</comment>
<evidence type="ECO:0000259" key="9">
    <source>
        <dbReference type="Pfam" id="PF00723"/>
    </source>
</evidence>
<dbReference type="EMBL" id="CP139487">
    <property type="protein sequence ID" value="WPU63147.1"/>
    <property type="molecule type" value="Genomic_DNA"/>
</dbReference>
<comment type="similarity">
    <text evidence="2">Belongs to the glycosyl hydrolase 15 family.</text>
</comment>
<accession>A0AAX4HIT4</accession>
<keyword evidence="8" id="KW-0732">Signal</keyword>
<dbReference type="KEGG" id="psti:SOO65_10670"/>
<feature type="domain" description="GH15-like" evidence="9">
    <location>
        <begin position="37"/>
        <end position="407"/>
    </location>
</feature>
<evidence type="ECO:0000313" key="11">
    <source>
        <dbReference type="Proteomes" id="UP001324634"/>
    </source>
</evidence>
<evidence type="ECO:0000256" key="2">
    <source>
        <dbReference type="ARBA" id="ARBA00006188"/>
    </source>
</evidence>
<evidence type="ECO:0000256" key="3">
    <source>
        <dbReference type="ARBA" id="ARBA00012593"/>
    </source>
</evidence>
<dbReference type="AlphaFoldDB" id="A0AAX4HIT4"/>
<dbReference type="GO" id="GO:0004339">
    <property type="term" value="F:glucan 1,4-alpha-glucosidase activity"/>
    <property type="evidence" value="ECO:0007669"/>
    <property type="project" value="UniProtKB-EC"/>
</dbReference>
<evidence type="ECO:0000256" key="7">
    <source>
        <dbReference type="ARBA" id="ARBA00023326"/>
    </source>
</evidence>